<dbReference type="GO" id="GO:0016740">
    <property type="term" value="F:transferase activity"/>
    <property type="evidence" value="ECO:0007669"/>
    <property type="project" value="UniProtKB-KW"/>
</dbReference>
<dbReference type="EMBL" id="LT629973">
    <property type="protein sequence ID" value="SEH81258.1"/>
    <property type="molecule type" value="Genomic_DNA"/>
</dbReference>
<proteinExistence type="predicted"/>
<dbReference type="Pfam" id="PF01755">
    <property type="entry name" value="Glyco_transf_25"/>
    <property type="match status" value="1"/>
</dbReference>
<feature type="domain" description="Glycosyl transferase family 25" evidence="1">
    <location>
        <begin position="9"/>
        <end position="118"/>
    </location>
</feature>
<evidence type="ECO:0000259" key="1">
    <source>
        <dbReference type="Pfam" id="PF01755"/>
    </source>
</evidence>
<dbReference type="InterPro" id="IPR002654">
    <property type="entry name" value="Glyco_trans_25"/>
</dbReference>
<dbReference type="RefSeq" id="WP_067774601.1">
    <property type="nucleotide sequence ID" value="NZ_LIGX01000019.1"/>
</dbReference>
<protein>
    <submittedName>
        <fullName evidence="2">Glycosyltransferase family 25 (Lps biosynthesis protein)</fullName>
    </submittedName>
</protein>
<evidence type="ECO:0000313" key="2">
    <source>
        <dbReference type="EMBL" id="SEH81258.1"/>
    </source>
</evidence>
<keyword evidence="3" id="KW-1185">Reference proteome</keyword>
<sequence length="261" mass="29640">MDATILFLAISLQSSSERRRRLKEFACRAGIDLSLVPAVTGDDVAQMELGFDRERRRKEFSVDLLPTELACMESHLRCLRMFLGSPHTHCVVLEDDASFGPVLPSAVSRLIRTVTGWDFVKLWTPGSNWPLGRVVGVDCSLEVVYPKNLSRDALAILYSREGARRVLERMGRYWMAFDTQLGYVCCRDGVVGVGVFPPLCEPSPDLPSSIDAMGRRARAVPPSVKQLVYHRVQRLLNSWYKRRLYHEVRRAVRFRELGDAE</sequence>
<accession>A0A1C7PCH1</accession>
<dbReference type="Proteomes" id="UP000176204">
    <property type="component" value="Chromosome I"/>
</dbReference>
<dbReference type="KEGG" id="agl:PYTT_0933"/>
<dbReference type="AlphaFoldDB" id="A0A1C7PCH1"/>
<reference evidence="3" key="1">
    <citation type="submission" date="2016-09" db="EMBL/GenBank/DDBJ databases">
        <authorList>
            <person name="Koehorst J."/>
        </authorList>
    </citation>
    <scope>NUCLEOTIDE SEQUENCE [LARGE SCALE GENOMIC DNA]</scope>
</reference>
<name>A0A1C7PCH1_9BACT</name>
<dbReference type="CDD" id="cd06532">
    <property type="entry name" value="Glyco_transf_25"/>
    <property type="match status" value="1"/>
</dbReference>
<keyword evidence="2" id="KW-0808">Transferase</keyword>
<gene>
    <name evidence="2" type="ORF">PYTT_0933</name>
</gene>
<organism evidence="2 3">
    <name type="scientific">Akkermansia glycaniphila</name>
    <dbReference type="NCBI Taxonomy" id="1679444"/>
    <lineage>
        <taxon>Bacteria</taxon>
        <taxon>Pseudomonadati</taxon>
        <taxon>Verrucomicrobiota</taxon>
        <taxon>Verrucomicrobiia</taxon>
        <taxon>Verrucomicrobiales</taxon>
        <taxon>Akkermansiaceae</taxon>
        <taxon>Akkermansia</taxon>
    </lineage>
</organism>
<evidence type="ECO:0000313" key="3">
    <source>
        <dbReference type="Proteomes" id="UP000176204"/>
    </source>
</evidence>